<evidence type="ECO:0008006" key="4">
    <source>
        <dbReference type="Google" id="ProtNLM"/>
    </source>
</evidence>
<accession>A0A2C8F5V6</accession>
<sequence>MKRLIMLAVLCAFVLGASAASAADLKVSGAFVTDAAWMGGWDFDDEADSSAFDLKTRMDLVFQVVASEDLKAVFYTRTDALWGQDEFAAGATDAAIGVRRVYLDFNYAGVNFKTGFLPVTLPNEVGGSLILDEEVTAVVASGAFTENVDYMGAYIRVDSEAGDTNLTSNAQFDVYAAALPVTFDGFGMTPFVAYGNIGDNNSITDPDGDDETAGLEDASAYWLGTTYAVNAFDPIVVKGDINYGNLDADGEANDASGWAFTLDVAYTGMDMMTPEAYFVYTSGEDDDTTDGSERLPQIDPDWAIGTFFFGGDYFLQGSIDEEVLGFWALGAQLNDIASFAEGLTHQAIVIYAQGTNDEDWAKTQDFDGRTLSEEDSLIELDFNTYYKLMDELTVGLELGYLNLDADKDVWGEDGGSAYKVSTGIAYAF</sequence>
<dbReference type="KEGG" id="pprf:DPRO_1214"/>
<evidence type="ECO:0000256" key="1">
    <source>
        <dbReference type="SAM" id="SignalP"/>
    </source>
</evidence>
<organism evidence="2 3">
    <name type="scientific">Pseudodesulfovibrio profundus</name>
    <dbReference type="NCBI Taxonomy" id="57320"/>
    <lineage>
        <taxon>Bacteria</taxon>
        <taxon>Pseudomonadati</taxon>
        <taxon>Thermodesulfobacteriota</taxon>
        <taxon>Desulfovibrionia</taxon>
        <taxon>Desulfovibrionales</taxon>
        <taxon>Desulfovibrionaceae</taxon>
    </lineage>
</organism>
<protein>
    <recommendedName>
        <fullName evidence="4">Porin domain-containing protein</fullName>
    </recommendedName>
</protein>
<dbReference type="NCBIfam" id="NF033939">
    <property type="entry name" value="DESULF_POR1"/>
    <property type="match status" value="1"/>
</dbReference>
<evidence type="ECO:0000313" key="2">
    <source>
        <dbReference type="EMBL" id="SOB58100.1"/>
    </source>
</evidence>
<name>A0A2C8F5V6_9BACT</name>
<evidence type="ECO:0000313" key="3">
    <source>
        <dbReference type="Proteomes" id="UP000219215"/>
    </source>
</evidence>
<dbReference type="RefSeq" id="WP_097011228.1">
    <property type="nucleotide sequence ID" value="NZ_LT907975.1"/>
</dbReference>
<dbReference type="InterPro" id="IPR059232">
    <property type="entry name" value="Porin_put"/>
</dbReference>
<proteinExistence type="predicted"/>
<reference evidence="3" key="1">
    <citation type="submission" date="2017-09" db="EMBL/GenBank/DDBJ databases">
        <authorList>
            <person name="Regsiter A."/>
            <person name="William W."/>
        </authorList>
    </citation>
    <scope>NUCLEOTIDE SEQUENCE [LARGE SCALE GENOMIC DNA]</scope>
    <source>
        <strain evidence="3">500-1</strain>
    </source>
</reference>
<dbReference type="EMBL" id="LT907975">
    <property type="protein sequence ID" value="SOB58100.1"/>
    <property type="molecule type" value="Genomic_DNA"/>
</dbReference>
<feature type="signal peptide" evidence="1">
    <location>
        <begin position="1"/>
        <end position="22"/>
    </location>
</feature>
<keyword evidence="3" id="KW-1185">Reference proteome</keyword>
<feature type="chain" id="PRO_5012971245" description="Porin domain-containing protein" evidence="1">
    <location>
        <begin position="23"/>
        <end position="428"/>
    </location>
</feature>
<gene>
    <name evidence="2" type="ORF">DPRO_1214</name>
</gene>
<dbReference type="OrthoDB" id="5464498at2"/>
<dbReference type="AlphaFoldDB" id="A0A2C8F5V6"/>
<dbReference type="Proteomes" id="UP000219215">
    <property type="component" value="Chromosome DPRO"/>
</dbReference>
<keyword evidence="1" id="KW-0732">Signal</keyword>